<keyword evidence="8" id="KW-0735">Signal-anchor</keyword>
<evidence type="ECO:0000256" key="10">
    <source>
        <dbReference type="ARBA" id="ARBA00023034"/>
    </source>
</evidence>
<evidence type="ECO:0000256" key="8">
    <source>
        <dbReference type="ARBA" id="ARBA00022968"/>
    </source>
</evidence>
<evidence type="ECO:0000256" key="3">
    <source>
        <dbReference type="ARBA" id="ARBA00022676"/>
    </source>
</evidence>
<dbReference type="Proteomes" id="UP000234579">
    <property type="component" value="Unassembled WGS sequence"/>
</dbReference>
<evidence type="ECO:0000256" key="4">
    <source>
        <dbReference type="ARBA" id="ARBA00022679"/>
    </source>
</evidence>
<organism evidence="15 16">
    <name type="scientific">Ligilactobacillus agilis</name>
    <dbReference type="NCBI Taxonomy" id="1601"/>
    <lineage>
        <taxon>Bacteria</taxon>
        <taxon>Bacillati</taxon>
        <taxon>Bacillota</taxon>
        <taxon>Bacilli</taxon>
        <taxon>Lactobacillales</taxon>
        <taxon>Lactobacillaceae</taxon>
        <taxon>Ligilactobacillus</taxon>
    </lineage>
</organism>
<evidence type="ECO:0000256" key="13">
    <source>
        <dbReference type="ARBA" id="ARBA00023180"/>
    </source>
</evidence>
<dbReference type="RefSeq" id="WP_101811143.1">
    <property type="nucleotide sequence ID" value="NZ_JAUDED010000017.1"/>
</dbReference>
<keyword evidence="6" id="KW-0479">Metal-binding</keyword>
<dbReference type="InterPro" id="IPR043538">
    <property type="entry name" value="XYLT"/>
</dbReference>
<dbReference type="GO" id="GO:0050650">
    <property type="term" value="P:chondroitin sulfate proteoglycan biosynthetic process"/>
    <property type="evidence" value="ECO:0007669"/>
    <property type="project" value="TreeGrafter"/>
</dbReference>
<keyword evidence="13" id="KW-0325">Glycoprotein</keyword>
<evidence type="ECO:0000313" key="15">
    <source>
        <dbReference type="EMBL" id="PLA77487.1"/>
    </source>
</evidence>
<evidence type="ECO:0000256" key="9">
    <source>
        <dbReference type="ARBA" id="ARBA00022989"/>
    </source>
</evidence>
<evidence type="ECO:0000256" key="2">
    <source>
        <dbReference type="ARBA" id="ARBA00004648"/>
    </source>
</evidence>
<dbReference type="GO" id="GO:0016020">
    <property type="term" value="C:membrane"/>
    <property type="evidence" value="ECO:0007669"/>
    <property type="project" value="InterPro"/>
</dbReference>
<evidence type="ECO:0000256" key="7">
    <source>
        <dbReference type="ARBA" id="ARBA00022824"/>
    </source>
</evidence>
<comment type="caution">
    <text evidence="15">The sequence shown here is derived from an EMBL/GenBank/DDBJ whole genome shotgun (WGS) entry which is preliminary data.</text>
</comment>
<dbReference type="GO" id="GO:0046872">
    <property type="term" value="F:metal ion binding"/>
    <property type="evidence" value="ECO:0007669"/>
    <property type="project" value="UniProtKB-KW"/>
</dbReference>
<keyword evidence="5" id="KW-0812">Transmembrane</keyword>
<evidence type="ECO:0000256" key="5">
    <source>
        <dbReference type="ARBA" id="ARBA00022692"/>
    </source>
</evidence>
<dbReference type="EMBL" id="PKGI01000003">
    <property type="protein sequence ID" value="PLA77487.1"/>
    <property type="molecule type" value="Genomic_DNA"/>
</dbReference>
<keyword evidence="4 15" id="KW-0808">Transferase</keyword>
<keyword evidence="10" id="KW-0333">Golgi apparatus</keyword>
<evidence type="ECO:0000256" key="1">
    <source>
        <dbReference type="ARBA" id="ARBA00004323"/>
    </source>
</evidence>
<reference evidence="16" key="1">
    <citation type="submission" date="2017-12" db="EMBL/GenBank/DDBJ databases">
        <authorList>
            <person name="Christensen H."/>
        </authorList>
    </citation>
    <scope>NUCLEOTIDE SEQUENCE [LARGE SCALE GENOMIC DNA]</scope>
    <source>
        <strain evidence="16">268A</strain>
    </source>
</reference>
<dbReference type="PANTHER" id="PTHR46025">
    <property type="entry name" value="XYLOSYLTRANSFERASE OXT"/>
    <property type="match status" value="1"/>
</dbReference>
<evidence type="ECO:0000256" key="11">
    <source>
        <dbReference type="ARBA" id="ARBA00023136"/>
    </source>
</evidence>
<gene>
    <name evidence="15" type="ORF">CYR79_00415</name>
</gene>
<keyword evidence="7" id="KW-0256">Endoplasmic reticulum</keyword>
<dbReference type="InterPro" id="IPR003406">
    <property type="entry name" value="Glyco_trans_14"/>
</dbReference>
<evidence type="ECO:0000256" key="12">
    <source>
        <dbReference type="ARBA" id="ARBA00023157"/>
    </source>
</evidence>
<comment type="subcellular location">
    <subcellularLocation>
        <location evidence="2">Endoplasmic reticulum membrane</location>
        <topology evidence="2">Single-pass type II membrane protein</topology>
    </subcellularLocation>
    <subcellularLocation>
        <location evidence="1">Golgi apparatus membrane</location>
        <topology evidence="1">Single-pass type II membrane protein</topology>
    </subcellularLocation>
</comment>
<dbReference type="PANTHER" id="PTHR46025:SF3">
    <property type="entry name" value="XYLOSYLTRANSFERASE OXT"/>
    <property type="match status" value="1"/>
</dbReference>
<dbReference type="GO" id="GO:0015012">
    <property type="term" value="P:heparan sulfate proteoglycan biosynthetic process"/>
    <property type="evidence" value="ECO:0007669"/>
    <property type="project" value="TreeGrafter"/>
</dbReference>
<evidence type="ECO:0000256" key="6">
    <source>
        <dbReference type="ARBA" id="ARBA00022723"/>
    </source>
</evidence>
<proteinExistence type="predicted"/>
<keyword evidence="11" id="KW-0472">Membrane</keyword>
<evidence type="ECO:0000256" key="14">
    <source>
        <dbReference type="ARBA" id="ARBA00042865"/>
    </source>
</evidence>
<keyword evidence="3" id="KW-0328">Glycosyltransferase</keyword>
<name>A0A2I2ADR3_9LACO</name>
<keyword evidence="9" id="KW-1133">Transmembrane helix</keyword>
<dbReference type="AlphaFoldDB" id="A0A2I2ADR3"/>
<dbReference type="Pfam" id="PF02485">
    <property type="entry name" value="Branch"/>
    <property type="match status" value="1"/>
</dbReference>
<keyword evidence="12" id="KW-1015">Disulfide bond</keyword>
<protein>
    <recommendedName>
        <fullName evidence="14">Peptide O-xylosyltransferase</fullName>
    </recommendedName>
</protein>
<sequence length="291" mass="35115">MQAVLIIAHREVDNVLKLAIKLKKYFAVYIHFDKKCVLTEEQKKILGNNEITWISEVSVNWGSWSIGDVAVRLFKLALTDTNNSYFHLISGQDWPNDNLEKLHDFYEQTDKIYMSYELAKETRITGEKIIWWQQFYYNYDQIKRRTNFGKLYHRLLLGIQLLLRVNKFKRLGIDLDIYHGANWVDIPRDALEYSINYMDTHPNFVRMLETGCFSDEFWLQTILCNSDEYKNRIVRDNKRYVKWERQNDSWPAVLDERDFDNLIKSDTYFARKFSKKYSNTLLDKLDRYYRN</sequence>
<accession>A0A2I2ADR3</accession>
<dbReference type="GO" id="GO:0030158">
    <property type="term" value="F:protein xylosyltransferase activity"/>
    <property type="evidence" value="ECO:0007669"/>
    <property type="project" value="InterPro"/>
</dbReference>
<evidence type="ECO:0000313" key="16">
    <source>
        <dbReference type="Proteomes" id="UP000234579"/>
    </source>
</evidence>